<evidence type="ECO:0000313" key="2">
    <source>
        <dbReference type="Proteomes" id="UP000675968"/>
    </source>
</evidence>
<organism evidence="1 2">
    <name type="scientific">Candidatus Iainarchaeum sp</name>
    <dbReference type="NCBI Taxonomy" id="3101447"/>
    <lineage>
        <taxon>Archaea</taxon>
        <taxon>Candidatus Iainarchaeota</taxon>
        <taxon>Candidatus Iainarchaeia</taxon>
        <taxon>Candidatus Iainarchaeales</taxon>
        <taxon>Candidatus Iainarchaeaceae</taxon>
        <taxon>Candidatus Iainarchaeum</taxon>
    </lineage>
</organism>
<proteinExistence type="predicted"/>
<evidence type="ECO:0000313" key="1">
    <source>
        <dbReference type="EMBL" id="MBS3061189.1"/>
    </source>
</evidence>
<accession>A0A8T4L6L6</accession>
<reference evidence="1" key="1">
    <citation type="submission" date="2021-03" db="EMBL/GenBank/DDBJ databases">
        <authorList>
            <person name="Jaffe A."/>
        </authorList>
    </citation>
    <scope>NUCLEOTIDE SEQUENCE</scope>
    <source>
        <strain evidence="1">RIFCSPLOWO2_01_FULL_AR10_48_17</strain>
    </source>
</reference>
<dbReference type="AlphaFoldDB" id="A0A8T4L6L6"/>
<reference evidence="1" key="2">
    <citation type="submission" date="2021-05" db="EMBL/GenBank/DDBJ databases">
        <title>Protein family content uncovers lineage relationships and bacterial pathway maintenance mechanisms in DPANN archaea.</title>
        <authorList>
            <person name="Castelle C.J."/>
            <person name="Meheust R."/>
            <person name="Jaffe A.L."/>
            <person name="Seitz K."/>
            <person name="Gong X."/>
            <person name="Baker B.J."/>
            <person name="Banfield J.F."/>
        </authorList>
    </citation>
    <scope>NUCLEOTIDE SEQUENCE</scope>
    <source>
        <strain evidence="1">RIFCSPLOWO2_01_FULL_AR10_48_17</strain>
    </source>
</reference>
<dbReference type="Proteomes" id="UP000675968">
    <property type="component" value="Unassembled WGS sequence"/>
</dbReference>
<protein>
    <submittedName>
        <fullName evidence="1">Uncharacterized protein</fullName>
    </submittedName>
</protein>
<gene>
    <name evidence="1" type="ORF">J4215_01240</name>
</gene>
<name>A0A8T4L6L6_9ARCH</name>
<sequence>MKPPDPFSDFTLMEISYLPPQSIETAKRLFERHGWNGLTAIGNIIQEKIDFAKTQIDQHTRPGDQLLIEAAEGMSFEAFIKTQGIESLEKMEPFSRRFLEQNWSRWTEKNMNMYREIAEYATQRGRIVKSFEYGVTRTGSRMHNAAHQVYQMAPEKKQRIENILNYRRHIGMQRQIERRKPAMVICAAGHAVAIEHDIHPRRVIYEDPKMKEKWGTKKSIAEIKNLIQAYLFEKQARRRKINQARTRPPPKKKPK</sequence>
<comment type="caution">
    <text evidence="1">The sequence shown here is derived from an EMBL/GenBank/DDBJ whole genome shotgun (WGS) entry which is preliminary data.</text>
</comment>
<dbReference type="EMBL" id="JAGVWC010000008">
    <property type="protein sequence ID" value="MBS3061189.1"/>
    <property type="molecule type" value="Genomic_DNA"/>
</dbReference>